<dbReference type="Gene3D" id="1.10.4160.10">
    <property type="entry name" value="Hydantoin permease"/>
    <property type="match status" value="1"/>
</dbReference>
<protein>
    <submittedName>
        <fullName evidence="7">NCS1 family nucleobase:cation symporter-1</fullName>
    </submittedName>
</protein>
<feature type="transmembrane region" description="Helical" evidence="6">
    <location>
        <begin position="220"/>
        <end position="241"/>
    </location>
</feature>
<feature type="transmembrane region" description="Helical" evidence="6">
    <location>
        <begin position="303"/>
        <end position="320"/>
    </location>
</feature>
<feature type="transmembrane region" description="Helical" evidence="6">
    <location>
        <begin position="372"/>
        <end position="395"/>
    </location>
</feature>
<dbReference type="InterPro" id="IPR012681">
    <property type="entry name" value="NCS1"/>
</dbReference>
<feature type="transmembrane region" description="Helical" evidence="6">
    <location>
        <begin position="182"/>
        <end position="200"/>
    </location>
</feature>
<dbReference type="RefSeq" id="WP_206656757.1">
    <property type="nucleotide sequence ID" value="NZ_CP071182.1"/>
</dbReference>
<accession>A0A9X7VYK8</accession>
<feature type="transmembrane region" description="Helical" evidence="6">
    <location>
        <begin position="88"/>
        <end position="109"/>
    </location>
</feature>
<feature type="transmembrane region" description="Helical" evidence="6">
    <location>
        <begin position="416"/>
        <end position="438"/>
    </location>
</feature>
<evidence type="ECO:0000256" key="4">
    <source>
        <dbReference type="ARBA" id="ARBA00022989"/>
    </source>
</evidence>
<evidence type="ECO:0000256" key="6">
    <source>
        <dbReference type="SAM" id="Phobius"/>
    </source>
</evidence>
<dbReference type="GO" id="GO:0005886">
    <property type="term" value="C:plasma membrane"/>
    <property type="evidence" value="ECO:0007669"/>
    <property type="project" value="TreeGrafter"/>
</dbReference>
<keyword evidence="8" id="KW-1185">Reference proteome</keyword>
<evidence type="ECO:0000256" key="2">
    <source>
        <dbReference type="ARBA" id="ARBA00008974"/>
    </source>
</evidence>
<evidence type="ECO:0000256" key="5">
    <source>
        <dbReference type="ARBA" id="ARBA00023136"/>
    </source>
</evidence>
<feature type="transmembrane region" description="Helical" evidence="6">
    <location>
        <begin position="32"/>
        <end position="54"/>
    </location>
</feature>
<gene>
    <name evidence="7" type="ORF">JZ786_23980</name>
</gene>
<dbReference type="InterPro" id="IPR045225">
    <property type="entry name" value="Uracil/uridine/allantoin_perm"/>
</dbReference>
<dbReference type="NCBIfam" id="TIGR00800">
    <property type="entry name" value="ncs1"/>
    <property type="match status" value="1"/>
</dbReference>
<proteinExistence type="inferred from homology"/>
<feature type="transmembrane region" description="Helical" evidence="6">
    <location>
        <begin position="262"/>
        <end position="291"/>
    </location>
</feature>
<dbReference type="AlphaFoldDB" id="A0A9X7VYK8"/>
<reference evidence="7 8" key="1">
    <citation type="submission" date="2021-02" db="EMBL/GenBank/DDBJ databases">
        <title>Alicyclobacillus curvatus sp. nov. and Alicyclobacillus mengziensis sp. nov., two acidophilic bacteria isolated from acid mine drainage.</title>
        <authorList>
            <person name="Huang Y."/>
        </authorList>
    </citation>
    <scope>NUCLEOTIDE SEQUENCE [LARGE SCALE GENOMIC DNA]</scope>
    <source>
        <strain evidence="7 8">S30H14</strain>
    </source>
</reference>
<feature type="transmembrane region" description="Helical" evidence="6">
    <location>
        <begin position="444"/>
        <end position="463"/>
    </location>
</feature>
<comment type="similarity">
    <text evidence="2">Belongs to the purine-cytosine permease (2.A.39) family.</text>
</comment>
<keyword evidence="4 6" id="KW-1133">Transmembrane helix</keyword>
<feature type="transmembrane region" description="Helical" evidence="6">
    <location>
        <begin position="61"/>
        <end position="82"/>
    </location>
</feature>
<feature type="transmembrane region" description="Helical" evidence="6">
    <location>
        <begin position="341"/>
        <end position="360"/>
    </location>
</feature>
<evidence type="ECO:0000313" key="7">
    <source>
        <dbReference type="EMBL" id="QSO47406.1"/>
    </source>
</evidence>
<keyword evidence="5 6" id="KW-0472">Membrane</keyword>
<feature type="transmembrane region" description="Helical" evidence="6">
    <location>
        <begin position="152"/>
        <end position="170"/>
    </location>
</feature>
<dbReference type="Pfam" id="PF02133">
    <property type="entry name" value="Transp_cyt_pur"/>
    <property type="match status" value="1"/>
</dbReference>
<keyword evidence="3 6" id="KW-0812">Transmembrane</keyword>
<dbReference type="PANTHER" id="PTHR30618">
    <property type="entry name" value="NCS1 FAMILY PURINE/PYRIMIDINE TRANSPORTER"/>
    <property type="match status" value="1"/>
</dbReference>
<name>A0A9X7VYK8_9BACL</name>
<organism evidence="7 8">
    <name type="scientific">Alicyclobacillus mengziensis</name>
    <dbReference type="NCBI Taxonomy" id="2931921"/>
    <lineage>
        <taxon>Bacteria</taxon>
        <taxon>Bacillati</taxon>
        <taxon>Bacillota</taxon>
        <taxon>Bacilli</taxon>
        <taxon>Bacillales</taxon>
        <taxon>Alicyclobacillaceae</taxon>
        <taxon>Alicyclobacillus</taxon>
    </lineage>
</organism>
<sequence>MAVQIPFDEALSNANLRPIAQSERKWSWYSYMALWMGMVHNIFNYEVAASLIVLGMNIWQALLTIFVADLILMVPLALNGYVGNKYGIPFPVFARLAFGVFGANIPALIRAFVAIGWFGVQSFLGSTALNALLILLIPSWSHMSGTFLGLPGNGWIALLLFWVLQGVVATHGMDVIRRFENWAGPVILIVMLGLVVWAVTVLHGMGPIFTEPSKFKSSGAFWAVFGPGVISVIGSWASMGLNIPDFTRFSRSTKDQVVGQFVGLPITTFVFSLMASFITSATIVAFGSAIWDPVQLLQHFKSPVVLILGAAALTIATMSVNVASNLVSPIYDLINAFPRKLNFRSAAIVSMVIAFVIMPWKLMQSPQGIDTLLNTAGAFLGPATGIVIADFWLLRTRRVKLTDLYTREGVYRYSKGFNVTAIVVLIISMLVSFAGNFLPIFKVFAGYGWLIGVVLGFVLYYIVMKMQGYQAEGTRQGPSGR</sequence>
<dbReference type="EMBL" id="CP071182">
    <property type="protein sequence ID" value="QSO47406.1"/>
    <property type="molecule type" value="Genomic_DNA"/>
</dbReference>
<comment type="subcellular location">
    <subcellularLocation>
        <location evidence="1">Membrane</location>
        <topology evidence="1">Multi-pass membrane protein</topology>
    </subcellularLocation>
</comment>
<dbReference type="GO" id="GO:0015205">
    <property type="term" value="F:nucleobase transmembrane transporter activity"/>
    <property type="evidence" value="ECO:0007669"/>
    <property type="project" value="TreeGrafter"/>
</dbReference>
<feature type="transmembrane region" description="Helical" evidence="6">
    <location>
        <begin position="116"/>
        <end position="140"/>
    </location>
</feature>
<evidence type="ECO:0000256" key="3">
    <source>
        <dbReference type="ARBA" id="ARBA00022692"/>
    </source>
</evidence>
<dbReference type="PANTHER" id="PTHR30618:SF0">
    <property type="entry name" value="PURINE-URACIL PERMEASE NCS1"/>
    <property type="match status" value="1"/>
</dbReference>
<dbReference type="CDD" id="cd11485">
    <property type="entry name" value="SLC-NCS1sbd_YbbW-like"/>
    <property type="match status" value="1"/>
</dbReference>
<dbReference type="KEGG" id="afx:JZ786_23980"/>
<evidence type="ECO:0000313" key="8">
    <source>
        <dbReference type="Proteomes" id="UP000663505"/>
    </source>
</evidence>
<dbReference type="Proteomes" id="UP000663505">
    <property type="component" value="Chromosome"/>
</dbReference>
<dbReference type="InterPro" id="IPR001248">
    <property type="entry name" value="Pur-cyt_permease"/>
</dbReference>
<evidence type="ECO:0000256" key="1">
    <source>
        <dbReference type="ARBA" id="ARBA00004141"/>
    </source>
</evidence>